<gene>
    <name evidence="1" type="primary">jg22703</name>
    <name evidence="1" type="ORF">PAEG_LOCUS16120</name>
</gene>
<accession>A0A8S4RM38</accession>
<protein>
    <submittedName>
        <fullName evidence="1">Jg22703 protein</fullName>
    </submittedName>
</protein>
<dbReference type="AlphaFoldDB" id="A0A8S4RM38"/>
<sequence length="123" mass="13686">MKSRSSKVSYVYGCKGKKARMNANTPEANDQRKIRRKRARAHMFGHFFTRHPSPAPKMGTVCNGASEMQGKKARKSCPPVISRVSYEATKGVTENGQQCPLLPPFTATTTWILWAKLPVGKGY</sequence>
<evidence type="ECO:0000313" key="1">
    <source>
        <dbReference type="EMBL" id="CAH2239400.1"/>
    </source>
</evidence>
<name>A0A8S4RM38_9NEOP</name>
<dbReference type="EMBL" id="CAKXAJ010025430">
    <property type="protein sequence ID" value="CAH2239400.1"/>
    <property type="molecule type" value="Genomic_DNA"/>
</dbReference>
<reference evidence="1" key="1">
    <citation type="submission" date="2022-03" db="EMBL/GenBank/DDBJ databases">
        <authorList>
            <person name="Lindestad O."/>
        </authorList>
    </citation>
    <scope>NUCLEOTIDE SEQUENCE</scope>
</reference>
<evidence type="ECO:0000313" key="2">
    <source>
        <dbReference type="Proteomes" id="UP000838756"/>
    </source>
</evidence>
<proteinExistence type="predicted"/>
<dbReference type="Proteomes" id="UP000838756">
    <property type="component" value="Unassembled WGS sequence"/>
</dbReference>
<organism evidence="1 2">
    <name type="scientific">Pararge aegeria aegeria</name>
    <dbReference type="NCBI Taxonomy" id="348720"/>
    <lineage>
        <taxon>Eukaryota</taxon>
        <taxon>Metazoa</taxon>
        <taxon>Ecdysozoa</taxon>
        <taxon>Arthropoda</taxon>
        <taxon>Hexapoda</taxon>
        <taxon>Insecta</taxon>
        <taxon>Pterygota</taxon>
        <taxon>Neoptera</taxon>
        <taxon>Endopterygota</taxon>
        <taxon>Lepidoptera</taxon>
        <taxon>Glossata</taxon>
        <taxon>Ditrysia</taxon>
        <taxon>Papilionoidea</taxon>
        <taxon>Nymphalidae</taxon>
        <taxon>Satyrinae</taxon>
        <taxon>Satyrini</taxon>
        <taxon>Parargina</taxon>
        <taxon>Pararge</taxon>
    </lineage>
</organism>
<comment type="caution">
    <text evidence="1">The sequence shown here is derived from an EMBL/GenBank/DDBJ whole genome shotgun (WGS) entry which is preliminary data.</text>
</comment>
<keyword evidence="2" id="KW-1185">Reference proteome</keyword>